<keyword evidence="3" id="KW-1185">Reference proteome</keyword>
<gene>
    <name evidence="2" type="ORF">HU772_006535</name>
</gene>
<protein>
    <submittedName>
        <fullName evidence="2">Ig-like domain-containing protein</fullName>
    </submittedName>
</protein>
<dbReference type="InterPro" id="IPR003343">
    <property type="entry name" value="Big_2"/>
</dbReference>
<organism evidence="2 3">
    <name type="scientific">Pseudomonas xantholysinigenes</name>
    <dbReference type="NCBI Taxonomy" id="2745490"/>
    <lineage>
        <taxon>Bacteria</taxon>
        <taxon>Pseudomonadati</taxon>
        <taxon>Pseudomonadota</taxon>
        <taxon>Gammaproteobacteria</taxon>
        <taxon>Pseudomonadales</taxon>
        <taxon>Pseudomonadaceae</taxon>
        <taxon>Pseudomonas</taxon>
    </lineage>
</organism>
<dbReference type="InterPro" id="IPR008964">
    <property type="entry name" value="Invasin/intimin_cell_adhesion"/>
</dbReference>
<name>A0A9E6PY98_9PSED</name>
<dbReference type="AlphaFoldDB" id="A0A9E6PY98"/>
<dbReference type="RefSeq" id="WP_186655720.1">
    <property type="nucleotide sequence ID" value="NZ_CP077095.1"/>
</dbReference>
<feature type="domain" description="BIG2" evidence="1">
    <location>
        <begin position="171"/>
        <end position="209"/>
    </location>
</feature>
<dbReference type="EMBL" id="CP077095">
    <property type="protein sequence ID" value="QXI39737.1"/>
    <property type="molecule type" value="Genomic_DNA"/>
</dbReference>
<dbReference type="Gene3D" id="2.60.40.1080">
    <property type="match status" value="1"/>
</dbReference>
<dbReference type="KEGG" id="pxn:HU772_006535"/>
<proteinExistence type="predicted"/>
<sequence>MIIAWITGLLRKLRKLFVAGPLALSPPSVEEADENNVLDPRNLPDNGATVRIKAWSGMAYRDHVYLTVSTFTDDLPINQSSVGKDVLFYDIPKALFSAAQGGTLEVGYRVEFSAGGSDSATTTLHIIGGFDQAAKLDLNGTHYLSIAGFPPRNVPEQARMQRPADWGRAPYVYTSSDPDIATVIDTGEVTALANGSCRITATDSEGQTQSYPLTITGMRVMHFLSASCDWQGMQGACATAGLVPVPLADFRRLWQIYYPDNWPVTQYTGWLPYAFWTADALGAGTAWAYDLDGDDANANASSHATDSHLQALGLAT</sequence>
<dbReference type="Proteomes" id="UP000633418">
    <property type="component" value="Chromosome"/>
</dbReference>
<evidence type="ECO:0000259" key="1">
    <source>
        <dbReference type="Pfam" id="PF02368"/>
    </source>
</evidence>
<reference evidence="2 3" key="1">
    <citation type="journal article" date="2020" name="Microorganisms">
        <title>Reliable Identification of Environmental Pseudomonas Isolates Using the rpoD Gene.</title>
        <authorList>
            <consortium name="The Broad Institute Genome Sequencing Platform"/>
            <person name="Girard L."/>
            <person name="Lood C."/>
            <person name="Rokni-Zadeh H."/>
            <person name="van Noort V."/>
            <person name="Lavigne R."/>
            <person name="De Mot R."/>
        </authorList>
    </citation>
    <scope>NUCLEOTIDE SEQUENCE [LARGE SCALE GENOMIC DNA]</scope>
    <source>
        <strain evidence="2 3">RW9S1A</strain>
    </source>
</reference>
<evidence type="ECO:0000313" key="3">
    <source>
        <dbReference type="Proteomes" id="UP000633418"/>
    </source>
</evidence>
<reference evidence="2 3" key="2">
    <citation type="journal article" date="2021" name="Microorganisms">
        <title>The Ever-Expanding Pseudomonas Genus: Description of 43 New Species and Partition of the Pseudomonas putida Group.</title>
        <authorList>
            <person name="Girard L."/>
            <person name="Lood C."/>
            <person name="Hofte M."/>
            <person name="Vandamme P."/>
            <person name="Rokni-Zadeh H."/>
            <person name="van Noort V."/>
            <person name="Lavigne R."/>
            <person name="De Mot R."/>
        </authorList>
    </citation>
    <scope>NUCLEOTIDE SEQUENCE [LARGE SCALE GENOMIC DNA]</scope>
    <source>
        <strain evidence="2 3">RW9S1A</strain>
    </source>
</reference>
<dbReference type="SUPFAM" id="SSF49373">
    <property type="entry name" value="Invasin/intimin cell-adhesion fragments"/>
    <property type="match status" value="1"/>
</dbReference>
<dbReference type="Pfam" id="PF02368">
    <property type="entry name" value="Big_2"/>
    <property type="match status" value="1"/>
</dbReference>
<evidence type="ECO:0000313" key="2">
    <source>
        <dbReference type="EMBL" id="QXI39737.1"/>
    </source>
</evidence>
<accession>A0A9E6PY98</accession>